<evidence type="ECO:0000256" key="6">
    <source>
        <dbReference type="ARBA" id="ARBA00048128"/>
    </source>
</evidence>
<dbReference type="EC" id="2.7.7.9" evidence="2 7"/>
<evidence type="ECO:0000256" key="7">
    <source>
        <dbReference type="RuleBase" id="RU361259"/>
    </source>
</evidence>
<evidence type="ECO:0000256" key="3">
    <source>
        <dbReference type="ARBA" id="ARBA00019048"/>
    </source>
</evidence>
<dbReference type="OrthoDB" id="9803306at2"/>
<dbReference type="STRING" id="1763535.LPB072_16850"/>
<dbReference type="InterPro" id="IPR029044">
    <property type="entry name" value="Nucleotide-diphossugar_trans"/>
</dbReference>
<evidence type="ECO:0000256" key="2">
    <source>
        <dbReference type="ARBA" id="ARBA00012415"/>
    </source>
</evidence>
<reference evidence="9 12" key="2">
    <citation type="submission" date="2016-10" db="EMBL/GenBank/DDBJ databases">
        <title>Hydorgenophaga sp. LPB0072 isolated from gastropod.</title>
        <authorList>
            <person name="Kim E."/>
            <person name="Yi H."/>
        </authorList>
    </citation>
    <scope>NUCLEOTIDE SEQUENCE [LARGE SCALE GENOMIC DNA]</scope>
    <source>
        <strain evidence="9 12">LPB0072</strain>
    </source>
</reference>
<dbReference type="PANTHER" id="PTHR43197">
    <property type="entry name" value="UTP--GLUCOSE-1-PHOSPHATE URIDYLYLTRANSFERASE"/>
    <property type="match status" value="1"/>
</dbReference>
<dbReference type="GO" id="GO:0003983">
    <property type="term" value="F:UTP:glucose-1-phosphate uridylyltransferase activity"/>
    <property type="evidence" value="ECO:0007669"/>
    <property type="project" value="UniProtKB-EC"/>
</dbReference>
<dbReference type="Pfam" id="PF00483">
    <property type="entry name" value="NTP_transferase"/>
    <property type="match status" value="1"/>
</dbReference>
<dbReference type="PANTHER" id="PTHR43197:SF1">
    <property type="entry name" value="UTP--GLUCOSE-1-PHOSPHATE URIDYLYLTRANSFERASE"/>
    <property type="match status" value="1"/>
</dbReference>
<evidence type="ECO:0000256" key="5">
    <source>
        <dbReference type="ARBA" id="ARBA00022695"/>
    </source>
</evidence>
<keyword evidence="5 7" id="KW-0548">Nucleotidyltransferase</keyword>
<evidence type="ECO:0000256" key="4">
    <source>
        <dbReference type="ARBA" id="ARBA00022679"/>
    </source>
</evidence>
<protein>
    <recommendedName>
        <fullName evidence="3 7">UTP--glucose-1-phosphate uridylyltransferase</fullName>
        <ecNumber evidence="2 7">2.7.7.9</ecNumber>
    </recommendedName>
    <alternativeName>
        <fullName evidence="7">UDP-glucose pyrophosphorylase</fullName>
    </alternativeName>
</protein>
<dbReference type="Proteomes" id="UP000185680">
    <property type="component" value="Chromosome"/>
</dbReference>
<dbReference type="Gene3D" id="3.90.550.10">
    <property type="entry name" value="Spore Coat Polysaccharide Biosynthesis Protein SpsA, Chain A"/>
    <property type="match status" value="1"/>
</dbReference>
<dbReference type="CDD" id="cd02541">
    <property type="entry name" value="UGPase_prokaryotic"/>
    <property type="match status" value="1"/>
</dbReference>
<dbReference type="RefSeq" id="WP_066086107.1">
    <property type="nucleotide sequence ID" value="NZ_CP017476.1"/>
</dbReference>
<keyword evidence="11" id="KW-1185">Reference proteome</keyword>
<keyword evidence="4 7" id="KW-0808">Transferase</keyword>
<evidence type="ECO:0000313" key="11">
    <source>
        <dbReference type="Proteomes" id="UP000185657"/>
    </source>
</evidence>
<evidence type="ECO:0000259" key="8">
    <source>
        <dbReference type="Pfam" id="PF00483"/>
    </source>
</evidence>
<dbReference type="NCBIfam" id="TIGR01099">
    <property type="entry name" value="galU"/>
    <property type="match status" value="1"/>
</dbReference>
<evidence type="ECO:0000313" key="12">
    <source>
        <dbReference type="Proteomes" id="UP000185680"/>
    </source>
</evidence>
<dbReference type="EMBL" id="LVWD01000003">
    <property type="protein sequence ID" value="OAD43718.1"/>
    <property type="molecule type" value="Genomic_DNA"/>
</dbReference>
<organism evidence="9 12">
    <name type="scientific">Hydrogenophaga crassostreae</name>
    <dbReference type="NCBI Taxonomy" id="1763535"/>
    <lineage>
        <taxon>Bacteria</taxon>
        <taxon>Pseudomonadati</taxon>
        <taxon>Pseudomonadota</taxon>
        <taxon>Betaproteobacteria</taxon>
        <taxon>Burkholderiales</taxon>
        <taxon>Comamonadaceae</taxon>
        <taxon>Hydrogenophaga</taxon>
    </lineage>
</organism>
<dbReference type="SUPFAM" id="SSF53448">
    <property type="entry name" value="Nucleotide-diphospho-sugar transferases"/>
    <property type="match status" value="1"/>
</dbReference>
<dbReference type="AlphaFoldDB" id="A0A162PCC6"/>
<accession>A0A162PCC6</accession>
<reference evidence="10 11" key="1">
    <citation type="submission" date="2016-02" db="EMBL/GenBank/DDBJ databases">
        <title>Draft genome sequence of Hydrogenophaga sp. LPB0072.</title>
        <authorList>
            <person name="Shin S.-K."/>
            <person name="Yi H."/>
        </authorList>
    </citation>
    <scope>NUCLEOTIDE SEQUENCE [LARGE SCALE GENOMIC DNA]</scope>
    <source>
        <strain evidence="10 11">LPB0072</strain>
    </source>
</reference>
<comment type="similarity">
    <text evidence="1 7">Belongs to the UDPGP type 2 family.</text>
</comment>
<dbReference type="InterPro" id="IPR005835">
    <property type="entry name" value="NTP_transferase_dom"/>
</dbReference>
<comment type="catalytic activity">
    <reaction evidence="6 7">
        <text>alpha-D-glucose 1-phosphate + UTP + H(+) = UDP-alpha-D-glucose + diphosphate</text>
        <dbReference type="Rhea" id="RHEA:19889"/>
        <dbReference type="ChEBI" id="CHEBI:15378"/>
        <dbReference type="ChEBI" id="CHEBI:33019"/>
        <dbReference type="ChEBI" id="CHEBI:46398"/>
        <dbReference type="ChEBI" id="CHEBI:58601"/>
        <dbReference type="ChEBI" id="CHEBI:58885"/>
        <dbReference type="EC" id="2.7.7.9"/>
    </reaction>
</comment>
<dbReference type="InterPro" id="IPR005771">
    <property type="entry name" value="GalU_uridylyltTrfase_bac/arc"/>
</dbReference>
<dbReference type="KEGG" id="hyl:LPB072_16850"/>
<evidence type="ECO:0000256" key="1">
    <source>
        <dbReference type="ARBA" id="ARBA00006890"/>
    </source>
</evidence>
<gene>
    <name evidence="9" type="ORF">LPB072_16850</name>
    <name evidence="10" type="ORF">LPB72_04185</name>
</gene>
<dbReference type="GO" id="GO:0006011">
    <property type="term" value="P:UDP-alpha-D-glucose metabolic process"/>
    <property type="evidence" value="ECO:0007669"/>
    <property type="project" value="InterPro"/>
</dbReference>
<sequence length="294" mass="31748">MLIRKAVFPVGGLGTRFLPATKAIPKEMLPVVDKPLIQYAVEEAYAAGIREMIFVTGRNKRAIEDHFDTAYELEAELLAAGKSAMLDLVNSIKPDDMDCVYVRQPKALGLGHAVLCAERLVGDEPFAVLLADDLMLGRAQSEGGPTVLRQMVEAYERHPGTVLAVQDVPRADTRRYGVVDVHGADGVMAEVFAMVEKPKPETAPSTLAVAGRYILTPAVFESIRRQPKGSGGEIQLTDGIAALIGTEKVYALRYDGRRYDCGSKEGFLEATIDLALANAELSGAVRAHIQKALA</sequence>
<dbReference type="EMBL" id="CP017476">
    <property type="protein sequence ID" value="AOW14259.1"/>
    <property type="molecule type" value="Genomic_DNA"/>
</dbReference>
<feature type="domain" description="Nucleotidyl transferase" evidence="8">
    <location>
        <begin position="10"/>
        <end position="273"/>
    </location>
</feature>
<name>A0A162PCC6_9BURK</name>
<evidence type="ECO:0000313" key="10">
    <source>
        <dbReference type="EMBL" id="OAD43718.1"/>
    </source>
</evidence>
<evidence type="ECO:0000313" key="9">
    <source>
        <dbReference type="EMBL" id="AOW14259.1"/>
    </source>
</evidence>
<proteinExistence type="inferred from homology"/>
<dbReference type="Proteomes" id="UP000185657">
    <property type="component" value="Unassembled WGS sequence"/>
</dbReference>